<dbReference type="InterPro" id="IPR052210">
    <property type="entry name" value="LysM1-like"/>
</dbReference>
<keyword evidence="3" id="KW-0732">Signal</keyword>
<dbReference type="OrthoDB" id="5985073at2759"/>
<dbReference type="SMART" id="SM00257">
    <property type="entry name" value="LysM"/>
    <property type="match status" value="2"/>
</dbReference>
<dbReference type="GeneID" id="64593633"/>
<keyword evidence="1" id="KW-0147">Chitin-binding</keyword>
<dbReference type="InterPro" id="IPR018392">
    <property type="entry name" value="LysM"/>
</dbReference>
<dbReference type="PANTHER" id="PTHR34997:SF1">
    <property type="entry name" value="PEPTIDOGLYCAN-BINDING LYSIN DOMAIN"/>
    <property type="match status" value="1"/>
</dbReference>
<evidence type="ECO:0000256" key="1">
    <source>
        <dbReference type="ARBA" id="ARBA00022669"/>
    </source>
</evidence>
<comment type="caution">
    <text evidence="5">The sequence shown here is derived from an EMBL/GenBank/DDBJ whole genome shotgun (WGS) entry which is preliminary data.</text>
</comment>
<evidence type="ECO:0000313" key="6">
    <source>
        <dbReference type="Proteomes" id="UP000719766"/>
    </source>
</evidence>
<evidence type="ECO:0000259" key="4">
    <source>
        <dbReference type="PROSITE" id="PS51782"/>
    </source>
</evidence>
<proteinExistence type="predicted"/>
<evidence type="ECO:0000256" key="2">
    <source>
        <dbReference type="ARBA" id="ARBA00023026"/>
    </source>
</evidence>
<organism evidence="5 6">
    <name type="scientific">Suillus plorans</name>
    <dbReference type="NCBI Taxonomy" id="116603"/>
    <lineage>
        <taxon>Eukaryota</taxon>
        <taxon>Fungi</taxon>
        <taxon>Dikarya</taxon>
        <taxon>Basidiomycota</taxon>
        <taxon>Agaricomycotina</taxon>
        <taxon>Agaricomycetes</taxon>
        <taxon>Agaricomycetidae</taxon>
        <taxon>Boletales</taxon>
        <taxon>Suillineae</taxon>
        <taxon>Suillaceae</taxon>
        <taxon>Suillus</taxon>
    </lineage>
</organism>
<reference evidence="5" key="1">
    <citation type="journal article" date="2020" name="New Phytol.">
        <title>Comparative genomics reveals dynamic genome evolution in host specialist ectomycorrhizal fungi.</title>
        <authorList>
            <person name="Lofgren L.A."/>
            <person name="Nguyen N.H."/>
            <person name="Vilgalys R."/>
            <person name="Ruytinx J."/>
            <person name="Liao H.L."/>
            <person name="Branco S."/>
            <person name="Kuo A."/>
            <person name="LaButti K."/>
            <person name="Lipzen A."/>
            <person name="Andreopoulos W."/>
            <person name="Pangilinan J."/>
            <person name="Riley R."/>
            <person name="Hundley H."/>
            <person name="Na H."/>
            <person name="Barry K."/>
            <person name="Grigoriev I.V."/>
            <person name="Stajich J.E."/>
            <person name="Kennedy P.G."/>
        </authorList>
    </citation>
    <scope>NUCLEOTIDE SEQUENCE</scope>
    <source>
        <strain evidence="5">S12</strain>
    </source>
</reference>
<dbReference type="InterPro" id="IPR036779">
    <property type="entry name" value="LysM_dom_sf"/>
</dbReference>
<accession>A0A9P7J084</accession>
<gene>
    <name evidence="5" type="ORF">HD556DRAFT_1306059</name>
</gene>
<dbReference type="Pfam" id="PF01476">
    <property type="entry name" value="LysM"/>
    <property type="match status" value="2"/>
</dbReference>
<sequence length="167" mass="17549">MHASFFTARLVALAAIASVVSAQSLLPAGCDRNVTVHSGDTCDKISAAHSVSTYQLAAVNSKIIDSGCDNLAIGEVLCLGIKGQDCKVTHVLKAGETCHDVADAAGIPEKTLLANNPNLGSDCSGVYPGEIQTFESFDRRANLLTQESDTTYESATQSHYRKGSDSK</sequence>
<evidence type="ECO:0000313" key="5">
    <source>
        <dbReference type="EMBL" id="KAG1798617.1"/>
    </source>
</evidence>
<protein>
    <recommendedName>
        <fullName evidence="4">LysM domain-containing protein</fullName>
    </recommendedName>
</protein>
<feature type="chain" id="PRO_5040193725" description="LysM domain-containing protein" evidence="3">
    <location>
        <begin position="23"/>
        <end position="167"/>
    </location>
</feature>
<dbReference type="RefSeq" id="XP_041163303.1">
    <property type="nucleotide sequence ID" value="XM_041299869.1"/>
</dbReference>
<keyword evidence="6" id="KW-1185">Reference proteome</keyword>
<dbReference type="Gene3D" id="3.10.350.10">
    <property type="entry name" value="LysM domain"/>
    <property type="match status" value="2"/>
</dbReference>
<dbReference type="PANTHER" id="PTHR34997">
    <property type="entry name" value="AM15"/>
    <property type="match status" value="1"/>
</dbReference>
<feature type="domain" description="LysM" evidence="4">
    <location>
        <begin position="32"/>
        <end position="79"/>
    </location>
</feature>
<dbReference type="Proteomes" id="UP000719766">
    <property type="component" value="Unassembled WGS sequence"/>
</dbReference>
<evidence type="ECO:0000256" key="3">
    <source>
        <dbReference type="SAM" id="SignalP"/>
    </source>
</evidence>
<keyword evidence="2" id="KW-0843">Virulence</keyword>
<dbReference type="SUPFAM" id="SSF54106">
    <property type="entry name" value="LysM domain"/>
    <property type="match status" value="1"/>
</dbReference>
<name>A0A9P7J084_9AGAM</name>
<dbReference type="AlphaFoldDB" id="A0A9P7J084"/>
<dbReference type="PROSITE" id="PS51782">
    <property type="entry name" value="LYSM"/>
    <property type="match status" value="2"/>
</dbReference>
<dbReference type="EMBL" id="JABBWE010000013">
    <property type="protein sequence ID" value="KAG1798617.1"/>
    <property type="molecule type" value="Genomic_DNA"/>
</dbReference>
<feature type="domain" description="LysM" evidence="4">
    <location>
        <begin position="88"/>
        <end position="134"/>
    </location>
</feature>
<dbReference type="GO" id="GO:0008061">
    <property type="term" value="F:chitin binding"/>
    <property type="evidence" value="ECO:0007669"/>
    <property type="project" value="UniProtKB-KW"/>
</dbReference>
<feature type="signal peptide" evidence="3">
    <location>
        <begin position="1"/>
        <end position="22"/>
    </location>
</feature>